<gene>
    <name evidence="9" type="ORF">RED65_15242</name>
</gene>
<keyword evidence="6 8" id="KW-1133">Transmembrane helix</keyword>
<protein>
    <submittedName>
        <fullName evidence="9">Proton/glutamate symporter</fullName>
    </submittedName>
</protein>
<dbReference type="AlphaFoldDB" id="Q1N402"/>
<feature type="transmembrane region" description="Helical" evidence="8">
    <location>
        <begin position="92"/>
        <end position="113"/>
    </location>
</feature>
<dbReference type="PANTHER" id="PTHR42865">
    <property type="entry name" value="PROTON/GLUTAMATE-ASPARTATE SYMPORTER"/>
    <property type="match status" value="1"/>
</dbReference>
<evidence type="ECO:0000256" key="8">
    <source>
        <dbReference type="SAM" id="Phobius"/>
    </source>
</evidence>
<dbReference type="STRING" id="207949.RED65_15242"/>
<proteinExistence type="predicted"/>
<dbReference type="PRINTS" id="PR00173">
    <property type="entry name" value="EDTRNSPORT"/>
</dbReference>
<name>Q1N402_9GAMM</name>
<dbReference type="PANTHER" id="PTHR42865:SF7">
    <property type="entry name" value="PROTON_GLUTAMATE-ASPARTATE SYMPORTER"/>
    <property type="match status" value="1"/>
</dbReference>
<dbReference type="InterPro" id="IPR001991">
    <property type="entry name" value="Na-dicarboxylate_symporter"/>
</dbReference>
<dbReference type="Proteomes" id="UP000004263">
    <property type="component" value="Unassembled WGS sequence"/>
</dbReference>
<feature type="transmembrane region" description="Helical" evidence="8">
    <location>
        <begin position="190"/>
        <end position="214"/>
    </location>
</feature>
<feature type="transmembrane region" description="Helical" evidence="8">
    <location>
        <begin position="156"/>
        <end position="178"/>
    </location>
</feature>
<dbReference type="SUPFAM" id="SSF118215">
    <property type="entry name" value="Proton glutamate symport protein"/>
    <property type="match status" value="1"/>
</dbReference>
<evidence type="ECO:0000256" key="6">
    <source>
        <dbReference type="ARBA" id="ARBA00022989"/>
    </source>
</evidence>
<reference evidence="9 10" key="1">
    <citation type="submission" date="2006-03" db="EMBL/GenBank/DDBJ databases">
        <authorList>
            <person name="Pinhassi J."/>
            <person name="Pedros-Alio C."/>
            <person name="Ferriera S."/>
            <person name="Johnson J."/>
            <person name="Kravitz S."/>
            <person name="Halpern A."/>
            <person name="Remington K."/>
            <person name="Beeson K."/>
            <person name="Tran B."/>
            <person name="Rogers Y.-H."/>
            <person name="Friedman R."/>
            <person name="Venter J.C."/>
        </authorList>
    </citation>
    <scope>NUCLEOTIDE SEQUENCE [LARGE SCALE GENOMIC DNA]</scope>
    <source>
        <strain evidence="9 10">RED65</strain>
    </source>
</reference>
<dbReference type="FunFam" id="1.10.3860.10:FF:000001">
    <property type="entry name" value="C4-dicarboxylate transport protein"/>
    <property type="match status" value="1"/>
</dbReference>
<dbReference type="InterPro" id="IPR036458">
    <property type="entry name" value="Na:dicarbo_symporter_sf"/>
</dbReference>
<dbReference type="HOGENOM" id="CLU_019375_7_1_6"/>
<evidence type="ECO:0000313" key="9">
    <source>
        <dbReference type="EMBL" id="EAT13063.1"/>
    </source>
</evidence>
<comment type="caution">
    <text evidence="9">The sequence shown here is derived from an EMBL/GenBank/DDBJ whole genome shotgun (WGS) entry which is preliminary data.</text>
</comment>
<keyword evidence="2" id="KW-0813">Transport</keyword>
<feature type="transmembrane region" description="Helical" evidence="8">
    <location>
        <begin position="49"/>
        <end position="72"/>
    </location>
</feature>
<dbReference type="RefSeq" id="WP_007018134.1">
    <property type="nucleotide sequence ID" value="NZ_CH724115.1"/>
</dbReference>
<dbReference type="OrthoDB" id="9766690at2"/>
<evidence type="ECO:0000256" key="7">
    <source>
        <dbReference type="ARBA" id="ARBA00023136"/>
    </source>
</evidence>
<keyword evidence="4 8" id="KW-0812">Transmembrane</keyword>
<evidence type="ECO:0000256" key="3">
    <source>
        <dbReference type="ARBA" id="ARBA00022475"/>
    </source>
</evidence>
<sequence length="430" mass="45174">MIQPQGLTKAILLAMILAIVTGSLAQTLYGIAPWYDALLDEWLVGGVFFVVGKVFVATLKLLVVPLVLVSLVYGVSNLGGGKDLGRLGAKTLLLYLATTAIAISLAMAFAFMIEPGVGADLSAKSQSIEVKASSFVQVLVDIVPTNPITAMAEGKMLQVIVFALLLGLALNHSGAAGKRLKDNFSDWNEVILNLVTMLMKVAPYGVFALLFNVFASKGLSAIAELAVYFVTVLLVLFIHAGMTYGLLVKLLARLSPATFFKKMRNVQLFAFSTASSNATIPITMRTVEKRLGADNSIASFTVPMGATLNMDGTAIMQGVATVFIAQAYGIDLSVTDFLTVIATATLASIGTAGVPGVGLVMLSMVLTQVGLPVEGIALIIGVDRLLDMTRTAVNVTGDAAVTCVVAKSEQRLDEAVFADPNAGGFEDARD</sequence>
<keyword evidence="7 8" id="KW-0472">Membrane</keyword>
<dbReference type="GO" id="GO:0015293">
    <property type="term" value="F:symporter activity"/>
    <property type="evidence" value="ECO:0007669"/>
    <property type="project" value="UniProtKB-KW"/>
</dbReference>
<evidence type="ECO:0000256" key="5">
    <source>
        <dbReference type="ARBA" id="ARBA00022847"/>
    </source>
</evidence>
<evidence type="ECO:0000256" key="4">
    <source>
        <dbReference type="ARBA" id="ARBA00022692"/>
    </source>
</evidence>
<organism evidence="9 10">
    <name type="scientific">Bermanella marisrubri</name>
    <dbReference type="NCBI Taxonomy" id="207949"/>
    <lineage>
        <taxon>Bacteria</taxon>
        <taxon>Pseudomonadati</taxon>
        <taxon>Pseudomonadota</taxon>
        <taxon>Gammaproteobacteria</taxon>
        <taxon>Oceanospirillales</taxon>
        <taxon>Oceanospirillaceae</taxon>
        <taxon>Bermanella</taxon>
    </lineage>
</organism>
<dbReference type="GO" id="GO:0006835">
    <property type="term" value="P:dicarboxylic acid transport"/>
    <property type="evidence" value="ECO:0007669"/>
    <property type="project" value="TreeGrafter"/>
</dbReference>
<evidence type="ECO:0000256" key="2">
    <source>
        <dbReference type="ARBA" id="ARBA00022448"/>
    </source>
</evidence>
<feature type="transmembrane region" description="Helical" evidence="8">
    <location>
        <begin position="226"/>
        <end position="252"/>
    </location>
</feature>
<keyword evidence="3" id="KW-1003">Cell membrane</keyword>
<dbReference type="GO" id="GO:0005886">
    <property type="term" value="C:plasma membrane"/>
    <property type="evidence" value="ECO:0007669"/>
    <property type="project" value="UniProtKB-SubCell"/>
</dbReference>
<evidence type="ECO:0000313" key="10">
    <source>
        <dbReference type="Proteomes" id="UP000004263"/>
    </source>
</evidence>
<dbReference type="Pfam" id="PF00375">
    <property type="entry name" value="SDF"/>
    <property type="match status" value="1"/>
</dbReference>
<keyword evidence="10" id="KW-1185">Reference proteome</keyword>
<evidence type="ECO:0000256" key="1">
    <source>
        <dbReference type="ARBA" id="ARBA00004651"/>
    </source>
</evidence>
<comment type="subcellular location">
    <subcellularLocation>
        <location evidence="1">Cell membrane</location>
        <topology evidence="1">Multi-pass membrane protein</topology>
    </subcellularLocation>
</comment>
<dbReference type="Gene3D" id="1.10.3860.10">
    <property type="entry name" value="Sodium:dicarboxylate symporter"/>
    <property type="match status" value="1"/>
</dbReference>
<accession>Q1N402</accession>
<keyword evidence="5" id="KW-0769">Symport</keyword>
<dbReference type="EMBL" id="AAQH01000003">
    <property type="protein sequence ID" value="EAT13063.1"/>
    <property type="molecule type" value="Genomic_DNA"/>
</dbReference>